<proteinExistence type="predicted"/>
<name>A0A4Z0Q1R8_9BACT</name>
<gene>
    <name evidence="1" type="ORF">E5K02_20425</name>
</gene>
<keyword evidence="2" id="KW-1185">Reference proteome</keyword>
<comment type="caution">
    <text evidence="1">The sequence shown here is derived from an EMBL/GenBank/DDBJ whole genome shotgun (WGS) entry which is preliminary data.</text>
</comment>
<accession>A0A4Z0Q1R8</accession>
<protein>
    <submittedName>
        <fullName evidence="1">Uncharacterized protein</fullName>
    </submittedName>
</protein>
<dbReference type="EMBL" id="SRMB01000004">
    <property type="protein sequence ID" value="TGE23554.1"/>
    <property type="molecule type" value="Genomic_DNA"/>
</dbReference>
<dbReference type="RefSeq" id="WP_135397371.1">
    <property type="nucleotide sequence ID" value="NZ_SRMB01000004.1"/>
</dbReference>
<evidence type="ECO:0000313" key="2">
    <source>
        <dbReference type="Proteomes" id="UP000298471"/>
    </source>
</evidence>
<sequence>MEVNLEALKKEHGDIHTLTLNDKAGKVVATAYLKEPDRNQVARAMSLIAQTKVFEAGEFLLENCLVAGDDAILNTPKVKMSACMQAVQLVEMLDGELKKN</sequence>
<evidence type="ECO:0000313" key="1">
    <source>
        <dbReference type="EMBL" id="TGE23554.1"/>
    </source>
</evidence>
<organism evidence="1 2">
    <name type="scientific">Hymenobacter metallicola</name>
    <dbReference type="NCBI Taxonomy" id="2563114"/>
    <lineage>
        <taxon>Bacteria</taxon>
        <taxon>Pseudomonadati</taxon>
        <taxon>Bacteroidota</taxon>
        <taxon>Cytophagia</taxon>
        <taxon>Cytophagales</taxon>
        <taxon>Hymenobacteraceae</taxon>
        <taxon>Hymenobacter</taxon>
    </lineage>
</organism>
<dbReference type="AlphaFoldDB" id="A0A4Z0Q1R8"/>
<reference evidence="1 2" key="1">
    <citation type="submission" date="2019-04" db="EMBL/GenBank/DDBJ databases">
        <authorList>
            <person name="Feng G."/>
            <person name="Zhang J."/>
            <person name="Zhu H."/>
        </authorList>
    </citation>
    <scope>NUCLEOTIDE SEQUENCE [LARGE SCALE GENOMIC DNA]</scope>
    <source>
        <strain evidence="1 2">9PBR-1</strain>
    </source>
</reference>
<dbReference type="Proteomes" id="UP000298471">
    <property type="component" value="Unassembled WGS sequence"/>
</dbReference>
<dbReference type="OrthoDB" id="885654at2"/>